<keyword evidence="3" id="KW-0677">Repeat</keyword>
<name>A0AAV6FWH0_9TELE</name>
<dbReference type="FunFam" id="2.40.50.90:FF:000004">
    <property type="entry name" value="Staphylococcal nuclease domain-containing protein"/>
    <property type="match status" value="1"/>
</dbReference>
<dbReference type="SUPFAM" id="SSF50199">
    <property type="entry name" value="Staphylococcal nuclease"/>
    <property type="match status" value="5"/>
</dbReference>
<comment type="catalytic activity">
    <reaction evidence="4">
        <text>Endonucleolytic cleavage to nucleoside 3'-phosphates and 3'-phosphooligonucleotide end-products.</text>
        <dbReference type="EC" id="3.1.31.1"/>
    </reaction>
</comment>
<evidence type="ECO:0000313" key="8">
    <source>
        <dbReference type="Proteomes" id="UP000823561"/>
    </source>
</evidence>
<dbReference type="PANTHER" id="PTHR12302:SF2">
    <property type="entry name" value="STAPHYLOCOCCAL NUCLEASE DOMAIN-CONTAINING PROTEIN 1"/>
    <property type="match status" value="1"/>
</dbReference>
<dbReference type="FunFam" id="2.30.30.140:FF:000047">
    <property type="entry name" value="Staphylococcal nuclease domain-containing protein"/>
    <property type="match status" value="1"/>
</dbReference>
<comment type="caution">
    <text evidence="7">The sequence shown here is derived from an EMBL/GenBank/DDBJ whole genome shotgun (WGS) entry which is preliminary data.</text>
</comment>
<gene>
    <name evidence="7" type="ORF">AALO_G00219100</name>
</gene>
<feature type="domain" description="TNase-like" evidence="6">
    <location>
        <begin position="526"/>
        <end position="661"/>
    </location>
</feature>
<evidence type="ECO:0000256" key="4">
    <source>
        <dbReference type="PIRNR" id="PIRNR017179"/>
    </source>
</evidence>
<reference evidence="7 8" key="1">
    <citation type="submission" date="2020-10" db="EMBL/GenBank/DDBJ databases">
        <title>Chromosome-scale genome assembly of the Allis shad, Alosa alosa.</title>
        <authorList>
            <person name="Margot Z."/>
            <person name="Christophe K."/>
            <person name="Cabau C."/>
            <person name="Louis A."/>
            <person name="Berthelot C."/>
            <person name="Parey E."/>
            <person name="Roest Crollius H."/>
            <person name="Montfort J."/>
            <person name="Robinson-Rechavi M."/>
            <person name="Bucao C."/>
            <person name="Bouchez O."/>
            <person name="Gislard M."/>
            <person name="Lluch J."/>
            <person name="Milhes M."/>
            <person name="Lampietro C."/>
            <person name="Lopez Roques C."/>
            <person name="Donnadieu C."/>
            <person name="Braasch I."/>
            <person name="Desvignes T."/>
            <person name="Postlethwait J."/>
            <person name="Bobe J."/>
            <person name="Guiguen Y."/>
        </authorList>
    </citation>
    <scope>NUCLEOTIDE SEQUENCE [LARGE SCALE GENOMIC DNA]</scope>
    <source>
        <strain evidence="7">M-15738</strain>
        <tissue evidence="7">Blood</tissue>
    </source>
</reference>
<dbReference type="Gene3D" id="2.40.50.90">
    <property type="match status" value="5"/>
</dbReference>
<feature type="domain" description="TNase-like" evidence="6">
    <location>
        <begin position="194"/>
        <end position="329"/>
    </location>
</feature>
<dbReference type="CDD" id="cd00175">
    <property type="entry name" value="SNc"/>
    <property type="match status" value="3"/>
</dbReference>
<keyword evidence="2 4" id="KW-0963">Cytoplasm</keyword>
<dbReference type="Pfam" id="PF00567">
    <property type="entry name" value="TUDOR"/>
    <property type="match status" value="1"/>
</dbReference>
<protein>
    <recommendedName>
        <fullName evidence="4">Staphylococcal nuclease domain-containing protein</fullName>
        <ecNumber evidence="4">3.1.31.1</ecNumber>
    </recommendedName>
</protein>
<keyword evidence="8" id="KW-1185">Reference proteome</keyword>
<dbReference type="GO" id="GO:0005829">
    <property type="term" value="C:cytosol"/>
    <property type="evidence" value="ECO:0007669"/>
    <property type="project" value="UniProtKB-UniRule"/>
</dbReference>
<evidence type="ECO:0000256" key="2">
    <source>
        <dbReference type="ARBA" id="ARBA00022490"/>
    </source>
</evidence>
<evidence type="ECO:0000256" key="3">
    <source>
        <dbReference type="ARBA" id="ARBA00022737"/>
    </source>
</evidence>
<dbReference type="PROSITE" id="PS50830">
    <property type="entry name" value="TNASE_3"/>
    <property type="match status" value="4"/>
</dbReference>
<dbReference type="SUPFAM" id="SSF63748">
    <property type="entry name" value="Tudor/PWWP/MBT"/>
    <property type="match status" value="1"/>
</dbReference>
<comment type="function">
    <text evidence="4">Endonuclease that mediates miRNA decay of both protein-free and AGO2-loaded miRNAs.</text>
</comment>
<dbReference type="InterPro" id="IPR035437">
    <property type="entry name" value="SNase_OB-fold_sf"/>
</dbReference>
<dbReference type="CDD" id="cd20433">
    <property type="entry name" value="Tudor_TDRD11"/>
    <property type="match status" value="1"/>
</dbReference>
<dbReference type="AlphaFoldDB" id="A0AAV6FWH0"/>
<dbReference type="InterPro" id="IPR016071">
    <property type="entry name" value="Staphylococal_nuclease_OB-fold"/>
</dbReference>
<evidence type="ECO:0000259" key="5">
    <source>
        <dbReference type="PROSITE" id="PS50304"/>
    </source>
</evidence>
<dbReference type="PROSITE" id="PS50304">
    <property type="entry name" value="TUDOR"/>
    <property type="match status" value="1"/>
</dbReference>
<dbReference type="PIRSF" id="PIRSF017179">
    <property type="entry name" value="RISC-Tudor-SN"/>
    <property type="match status" value="1"/>
</dbReference>
<dbReference type="GO" id="GO:0003723">
    <property type="term" value="F:RNA binding"/>
    <property type="evidence" value="ECO:0007669"/>
    <property type="project" value="UniProtKB-UniRule"/>
</dbReference>
<dbReference type="PANTHER" id="PTHR12302">
    <property type="entry name" value="EBNA2 BINDING PROTEIN P100"/>
    <property type="match status" value="1"/>
</dbReference>
<dbReference type="FunFam" id="2.40.50.90:FF:000005">
    <property type="entry name" value="Staphylococcal nuclease domain-containing protein"/>
    <property type="match status" value="1"/>
</dbReference>
<dbReference type="FunFam" id="2.40.50.90:FF:000002">
    <property type="entry name" value="Staphylococcal nuclease domain-containing protein"/>
    <property type="match status" value="1"/>
</dbReference>
<dbReference type="GO" id="GO:1990599">
    <property type="term" value="F:3' overhang single-stranded DNA endodeoxyribonuclease activity"/>
    <property type="evidence" value="ECO:0007669"/>
    <property type="project" value="UniProtKB-EC"/>
</dbReference>
<dbReference type="GO" id="GO:0031047">
    <property type="term" value="P:regulatory ncRNA-mediated gene silencing"/>
    <property type="evidence" value="ECO:0007669"/>
    <property type="project" value="UniProtKB-UniRule"/>
</dbReference>
<dbReference type="GO" id="GO:0031332">
    <property type="term" value="C:RNAi effector complex"/>
    <property type="evidence" value="ECO:0007669"/>
    <property type="project" value="InterPro"/>
</dbReference>
<proteinExistence type="predicted"/>
<dbReference type="Proteomes" id="UP000823561">
    <property type="component" value="Chromosome 17"/>
</dbReference>
<dbReference type="Pfam" id="PF00565">
    <property type="entry name" value="SNase"/>
    <property type="match status" value="4"/>
</dbReference>
<dbReference type="InterPro" id="IPR016685">
    <property type="entry name" value="Silence_cplx_Nase-comp_TudorSN"/>
</dbReference>
<dbReference type="SMART" id="SM00333">
    <property type="entry name" value="TUDOR"/>
    <property type="match status" value="1"/>
</dbReference>
<comment type="subcellular location">
    <subcellularLocation>
        <location evidence="1 4">Cytoplasm</location>
    </subcellularLocation>
</comment>
<dbReference type="SMART" id="SM00318">
    <property type="entry name" value="SNc"/>
    <property type="match status" value="4"/>
</dbReference>
<evidence type="ECO:0000313" key="7">
    <source>
        <dbReference type="EMBL" id="KAG5267199.1"/>
    </source>
</evidence>
<dbReference type="InterPro" id="IPR047386">
    <property type="entry name" value="Tudor_TDRD11"/>
</dbReference>
<evidence type="ECO:0000256" key="1">
    <source>
        <dbReference type="ARBA" id="ARBA00004496"/>
    </source>
</evidence>
<dbReference type="FunFam" id="2.40.50.90:FF:000003">
    <property type="entry name" value="Staphylococcal nuclease domain-containing protein"/>
    <property type="match status" value="1"/>
</dbReference>
<evidence type="ECO:0000259" key="6">
    <source>
        <dbReference type="PROSITE" id="PS50830"/>
    </source>
</evidence>
<dbReference type="EMBL" id="JADWDJ010000017">
    <property type="protein sequence ID" value="KAG5267199.1"/>
    <property type="molecule type" value="Genomic_DNA"/>
</dbReference>
<dbReference type="InterPro" id="IPR002999">
    <property type="entry name" value="Tudor"/>
</dbReference>
<organism evidence="7 8">
    <name type="scientific">Alosa alosa</name>
    <name type="common">allis shad</name>
    <dbReference type="NCBI Taxonomy" id="278164"/>
    <lineage>
        <taxon>Eukaryota</taxon>
        <taxon>Metazoa</taxon>
        <taxon>Chordata</taxon>
        <taxon>Craniata</taxon>
        <taxon>Vertebrata</taxon>
        <taxon>Euteleostomi</taxon>
        <taxon>Actinopterygii</taxon>
        <taxon>Neopterygii</taxon>
        <taxon>Teleostei</taxon>
        <taxon>Clupei</taxon>
        <taxon>Clupeiformes</taxon>
        <taxon>Clupeoidei</taxon>
        <taxon>Clupeidae</taxon>
        <taxon>Alosa</taxon>
    </lineage>
</organism>
<dbReference type="Gene3D" id="2.30.30.140">
    <property type="match status" value="1"/>
</dbReference>
<accession>A0AAV6FWH0</accession>
<dbReference type="GO" id="GO:0006402">
    <property type="term" value="P:mRNA catabolic process"/>
    <property type="evidence" value="ECO:0007669"/>
    <property type="project" value="UniProtKB-UniRule"/>
</dbReference>
<dbReference type="GO" id="GO:0005634">
    <property type="term" value="C:nucleus"/>
    <property type="evidence" value="ECO:0007669"/>
    <property type="project" value="TreeGrafter"/>
</dbReference>
<dbReference type="GO" id="GO:0004521">
    <property type="term" value="F:RNA endonuclease activity"/>
    <property type="evidence" value="ECO:0007669"/>
    <property type="project" value="UniProtKB-UniRule"/>
</dbReference>
<feature type="domain" description="TNase-like" evidence="6">
    <location>
        <begin position="18"/>
        <end position="167"/>
    </location>
</feature>
<feature type="domain" description="TNase-like" evidence="6">
    <location>
        <begin position="342"/>
        <end position="497"/>
    </location>
</feature>
<dbReference type="EC" id="3.1.31.1" evidence="4"/>
<feature type="domain" description="Tudor" evidence="5">
    <location>
        <begin position="731"/>
        <end position="789"/>
    </location>
</feature>
<dbReference type="FunFam" id="2.40.50.90:FF:000001">
    <property type="entry name" value="Staphylococcal nuclease domain-containing protein"/>
    <property type="match status" value="1"/>
</dbReference>
<sequence length="912" mass="102087">MASSVSAHAQSNPAPAPALQRGIVKMVLSGCAIIVRGQPRGGPPPERQINLSNIRAGALARRAAQSQPDSKDIPDEPWAFQAREYLRKKLIGKEVCFTVEIKTAQGREYGVVYLGKDTSGESIAESLVNEGFATVRREGIRGNNPDQARLCDLEDQAKAAKKGQWSEGGGSHTIRDLKYSIENPRNFVDSLHQKPVNAIIEHVRDGSVVRALLLPDYYLVTIMLSGVKCPTFKREADGTESPEPFAAEAKFFTESRLLQRDVQIILESCPNQVILGTIMHPNGNITELLLKEGFARCVDWSMAVYTQGAEKLRAAERSAKERKVRIWKDYVAPTANLDQKDRQFVAKVMQIVNADAIVVKLNSGEYKTIHLSSIRPPRLEGEEKIKDKDKRFRPLYDLPYMFEAREFMRKKLIGKKVNVTVDYIRAATETGTVPAFPERTCATVTIGGINIAEALVSKGLATVIRYRQDDDQRSSHYDELLAAEARAIKNAKGLHSKKEVPIHRVADISGETQKAKQFLPFLQRAGRSEAVVEYVFSGSRLKLYMPKETCLITFLLAGIECPRGSRNIPGGVQVAEPFSEEAMLFTKELVLQREVEVEVESMDKAGNFIGWLHIDGANLSVALVENALSKVHFTAERSAYYKTLVSAEEPARQRREKIWANYEDKPTEEVAALQSEEKERVAKYRAVYVTEITDELHFYAQDVETGAQLESLMETMRAEIAAQPPVEGSYAPRRGDFCIAKFADGEWYRARVEKVESPAKVHVFYIDYGNRETLSSTRLAPLPPAFSTRTLAAQATEYAFAFIQVPQDEDARADVVDCIVRDVQNTQCQLNVEYNGATCPHVTLQFTDSKDDAGLGLVKEGLVMVDVRKEKHLQKMVTEYLNGQESAKSARLNIWRYGDFRADDADEFGYRR</sequence>